<organism evidence="4 5">
    <name type="scientific">Stakelama pacifica</name>
    <dbReference type="NCBI Taxonomy" id="517720"/>
    <lineage>
        <taxon>Bacteria</taxon>
        <taxon>Pseudomonadati</taxon>
        <taxon>Pseudomonadota</taxon>
        <taxon>Alphaproteobacteria</taxon>
        <taxon>Sphingomonadales</taxon>
        <taxon>Sphingomonadaceae</taxon>
        <taxon>Stakelama</taxon>
    </lineage>
</organism>
<dbReference type="GO" id="GO:0005975">
    <property type="term" value="P:carbohydrate metabolic process"/>
    <property type="evidence" value="ECO:0007669"/>
    <property type="project" value="InterPro"/>
</dbReference>
<dbReference type="PANTHER" id="PTHR10963">
    <property type="entry name" value="GLYCOSYL HYDROLASE-RELATED"/>
    <property type="match status" value="1"/>
</dbReference>
<dbReference type="Proteomes" id="UP000295493">
    <property type="component" value="Unassembled WGS sequence"/>
</dbReference>
<gene>
    <name evidence="4" type="ORF">EV664_10537</name>
</gene>
<feature type="domain" description="GH16" evidence="3">
    <location>
        <begin position="18"/>
        <end position="299"/>
    </location>
</feature>
<keyword evidence="5" id="KW-1185">Reference proteome</keyword>
<evidence type="ECO:0000256" key="2">
    <source>
        <dbReference type="SAM" id="SignalP"/>
    </source>
</evidence>
<sequence>MMRRRLMLVMLTSSLLAACQPVATRPGQSTAAPAPAGTLLFEDDFDSDALDRSKWMVVGPDLWVNNEQQAYIDSPDTIHILPAGSIAGAQGGVLAIQPKYQPGYRTPLGRTADFVSGRITTRGKFDFTYGTASARIKMPDAKGAWPAFWMLGNGEWPATGEIDIMEYVGEKDWISSALHGPGYSGDTPLVARHVFTNGSDVTDWHIYSVDWSPDEILFRIDGTPTYRVTRAMVERHGRWAFDNPKYLLLNFALGGAYPSGVNGIETPYSGLPQATVDRIRAGNIAMYVDWVRVEGTERKADR</sequence>
<protein>
    <submittedName>
        <fullName evidence="4">Beta-glucanase (GH16 family)</fullName>
    </submittedName>
</protein>
<feature type="chain" id="PRO_5020968267" evidence="2">
    <location>
        <begin position="18"/>
        <end position="302"/>
    </location>
</feature>
<dbReference type="EMBL" id="SNWD01000005">
    <property type="protein sequence ID" value="TDN82841.1"/>
    <property type="molecule type" value="Genomic_DNA"/>
</dbReference>
<dbReference type="CDD" id="cd08023">
    <property type="entry name" value="GH16_laminarinase_like"/>
    <property type="match status" value="1"/>
</dbReference>
<dbReference type="InterPro" id="IPR013320">
    <property type="entry name" value="ConA-like_dom_sf"/>
</dbReference>
<dbReference type="PROSITE" id="PS51762">
    <property type="entry name" value="GH16_2"/>
    <property type="match status" value="1"/>
</dbReference>
<evidence type="ECO:0000313" key="5">
    <source>
        <dbReference type="Proteomes" id="UP000295493"/>
    </source>
</evidence>
<keyword evidence="2" id="KW-0732">Signal</keyword>
<dbReference type="Pfam" id="PF00722">
    <property type="entry name" value="Glyco_hydro_16"/>
    <property type="match status" value="1"/>
</dbReference>
<dbReference type="InterPro" id="IPR000757">
    <property type="entry name" value="Beta-glucanase-like"/>
</dbReference>
<dbReference type="AlphaFoldDB" id="A0A4R6FMM8"/>
<evidence type="ECO:0000259" key="3">
    <source>
        <dbReference type="PROSITE" id="PS51762"/>
    </source>
</evidence>
<comment type="similarity">
    <text evidence="1">Belongs to the glycosyl hydrolase 16 family.</text>
</comment>
<comment type="caution">
    <text evidence="4">The sequence shown here is derived from an EMBL/GenBank/DDBJ whole genome shotgun (WGS) entry which is preliminary data.</text>
</comment>
<dbReference type="Gene3D" id="2.60.120.200">
    <property type="match status" value="1"/>
</dbReference>
<dbReference type="SUPFAM" id="SSF49899">
    <property type="entry name" value="Concanavalin A-like lectins/glucanases"/>
    <property type="match status" value="1"/>
</dbReference>
<accession>A0A4R6FMM8</accession>
<dbReference type="RefSeq" id="WP_229668201.1">
    <property type="nucleotide sequence ID" value="NZ_BMLU01000005.1"/>
</dbReference>
<evidence type="ECO:0000313" key="4">
    <source>
        <dbReference type="EMBL" id="TDN82841.1"/>
    </source>
</evidence>
<evidence type="ECO:0000256" key="1">
    <source>
        <dbReference type="ARBA" id="ARBA00006865"/>
    </source>
</evidence>
<proteinExistence type="inferred from homology"/>
<feature type="signal peptide" evidence="2">
    <location>
        <begin position="1"/>
        <end position="17"/>
    </location>
</feature>
<reference evidence="4 5" key="1">
    <citation type="submission" date="2019-03" db="EMBL/GenBank/DDBJ databases">
        <title>Genomic Encyclopedia of Type Strains, Phase IV (KMG-IV): sequencing the most valuable type-strain genomes for metagenomic binning, comparative biology and taxonomic classification.</title>
        <authorList>
            <person name="Goeker M."/>
        </authorList>
    </citation>
    <scope>NUCLEOTIDE SEQUENCE [LARGE SCALE GENOMIC DNA]</scope>
    <source>
        <strain evidence="4 5">DSM 25059</strain>
    </source>
</reference>
<dbReference type="GO" id="GO:0004553">
    <property type="term" value="F:hydrolase activity, hydrolyzing O-glycosyl compounds"/>
    <property type="evidence" value="ECO:0007669"/>
    <property type="project" value="InterPro"/>
</dbReference>
<dbReference type="PANTHER" id="PTHR10963:SF55">
    <property type="entry name" value="GLYCOSIDE HYDROLASE FAMILY 16 PROTEIN"/>
    <property type="match status" value="1"/>
</dbReference>
<dbReference type="InterPro" id="IPR050546">
    <property type="entry name" value="Glycosyl_Hydrlase_16"/>
</dbReference>
<name>A0A4R6FMM8_9SPHN</name>
<dbReference type="PROSITE" id="PS51257">
    <property type="entry name" value="PROKAR_LIPOPROTEIN"/>
    <property type="match status" value="1"/>
</dbReference>